<dbReference type="PANTHER" id="PTHR33992:SF1">
    <property type="entry name" value="RIBONUCLEASE P PROTEIN COMPONENT"/>
    <property type="match status" value="1"/>
</dbReference>
<dbReference type="Gene3D" id="3.30.230.10">
    <property type="match status" value="1"/>
</dbReference>
<dbReference type="Proteomes" id="UP000255367">
    <property type="component" value="Unassembled WGS sequence"/>
</dbReference>
<dbReference type="Pfam" id="PF00825">
    <property type="entry name" value="Ribonuclease_P"/>
    <property type="match status" value="1"/>
</dbReference>
<accession>A0A380NNM3</accession>
<dbReference type="GO" id="GO:0001682">
    <property type="term" value="P:tRNA 5'-leader removal"/>
    <property type="evidence" value="ECO:0007669"/>
    <property type="project" value="UniProtKB-UniRule"/>
</dbReference>
<evidence type="ECO:0000313" key="9">
    <source>
        <dbReference type="EMBL" id="SUP43939.1"/>
    </source>
</evidence>
<dbReference type="PANTHER" id="PTHR33992">
    <property type="entry name" value="RIBONUCLEASE P PROTEIN COMPONENT"/>
    <property type="match status" value="1"/>
</dbReference>
<keyword evidence="5 7" id="KW-0378">Hydrolase</keyword>
<evidence type="ECO:0000256" key="8">
    <source>
        <dbReference type="NCBIfam" id="TIGR00188"/>
    </source>
</evidence>
<dbReference type="RefSeq" id="WP_115310559.1">
    <property type="nucleotide sequence ID" value="NZ_UHIO01000001.1"/>
</dbReference>
<dbReference type="NCBIfam" id="TIGR00188">
    <property type="entry name" value="rnpA"/>
    <property type="match status" value="1"/>
</dbReference>
<dbReference type="InterPro" id="IPR020539">
    <property type="entry name" value="RNase_P_CS"/>
</dbReference>
<keyword evidence="2 7" id="KW-0819">tRNA processing</keyword>
<protein>
    <recommendedName>
        <fullName evidence="7 8">Ribonuclease P protein component</fullName>
        <shortName evidence="7">RNase P protein</shortName>
        <shortName evidence="7">RNaseP protein</shortName>
        <ecNumber evidence="7 8">3.1.26.5</ecNumber>
    </recommendedName>
    <alternativeName>
        <fullName evidence="7">Protein C5</fullName>
    </alternativeName>
</protein>
<gene>
    <name evidence="7 9" type="primary">rnpA</name>
    <name evidence="9" type="ORF">NCTC12020_01422</name>
</gene>
<evidence type="ECO:0000256" key="5">
    <source>
        <dbReference type="ARBA" id="ARBA00022801"/>
    </source>
</evidence>
<dbReference type="AlphaFoldDB" id="A0A380NNM3"/>
<dbReference type="OrthoDB" id="9810867at2"/>
<proteinExistence type="inferred from homology"/>
<dbReference type="InterPro" id="IPR020568">
    <property type="entry name" value="Ribosomal_Su5_D2-typ_SF"/>
</dbReference>
<keyword evidence="4 7" id="KW-0255">Endonuclease</keyword>
<evidence type="ECO:0000256" key="4">
    <source>
        <dbReference type="ARBA" id="ARBA00022759"/>
    </source>
</evidence>
<evidence type="ECO:0000256" key="2">
    <source>
        <dbReference type="ARBA" id="ARBA00022694"/>
    </source>
</evidence>
<keyword evidence="10" id="KW-1185">Reference proteome</keyword>
<comment type="similarity">
    <text evidence="7">Belongs to the RnpA family.</text>
</comment>
<keyword evidence="6 7" id="KW-0694">RNA-binding</keyword>
<evidence type="ECO:0000256" key="3">
    <source>
        <dbReference type="ARBA" id="ARBA00022722"/>
    </source>
</evidence>
<dbReference type="EC" id="3.1.26.5" evidence="7 8"/>
<dbReference type="GO" id="GO:0042781">
    <property type="term" value="F:3'-tRNA processing endoribonuclease activity"/>
    <property type="evidence" value="ECO:0007669"/>
    <property type="project" value="TreeGrafter"/>
</dbReference>
<keyword evidence="3 7" id="KW-0540">Nuclease</keyword>
<evidence type="ECO:0000256" key="6">
    <source>
        <dbReference type="ARBA" id="ARBA00022884"/>
    </source>
</evidence>
<dbReference type="GO" id="GO:0004526">
    <property type="term" value="F:ribonuclease P activity"/>
    <property type="evidence" value="ECO:0007669"/>
    <property type="project" value="UniProtKB-UniRule"/>
</dbReference>
<evidence type="ECO:0000256" key="1">
    <source>
        <dbReference type="ARBA" id="ARBA00002663"/>
    </source>
</evidence>
<dbReference type="GO" id="GO:0030677">
    <property type="term" value="C:ribonuclease P complex"/>
    <property type="evidence" value="ECO:0007669"/>
    <property type="project" value="TreeGrafter"/>
</dbReference>
<reference evidence="9 10" key="1">
    <citation type="submission" date="2018-06" db="EMBL/GenBank/DDBJ databases">
        <authorList>
            <consortium name="Pathogen Informatics"/>
            <person name="Doyle S."/>
        </authorList>
    </citation>
    <scope>NUCLEOTIDE SEQUENCE [LARGE SCALE GENOMIC DNA]</scope>
    <source>
        <strain evidence="9 10">NCTC12020</strain>
    </source>
</reference>
<dbReference type="HAMAP" id="MF_00227">
    <property type="entry name" value="RNase_P"/>
    <property type="match status" value="1"/>
</dbReference>
<comment type="catalytic activity">
    <reaction evidence="7">
        <text>Endonucleolytic cleavage of RNA, removing 5'-extranucleotides from tRNA precursor.</text>
        <dbReference type="EC" id="3.1.26.5"/>
    </reaction>
</comment>
<evidence type="ECO:0000256" key="7">
    <source>
        <dbReference type="HAMAP-Rule" id="MF_00227"/>
    </source>
</evidence>
<name>A0A380NNM3_9FIRM</name>
<dbReference type="InterPro" id="IPR000100">
    <property type="entry name" value="RNase_P"/>
</dbReference>
<sequence>MSELTFTLDKARRIRKNNEYRLVYKHGNYEVGRLCVVYRMPVAKQPTRIGFVTGKKVGGAVERNRARRLMKEVYRLNQHAIREGYAIVVVGRARMAEATYEQARKEMMYLFKKSKLLKNSDT</sequence>
<evidence type="ECO:0000313" key="10">
    <source>
        <dbReference type="Proteomes" id="UP000255367"/>
    </source>
</evidence>
<dbReference type="PROSITE" id="PS00648">
    <property type="entry name" value="RIBONUCLEASE_P"/>
    <property type="match status" value="1"/>
</dbReference>
<dbReference type="InterPro" id="IPR014721">
    <property type="entry name" value="Ribsml_uS5_D2-typ_fold_subgr"/>
</dbReference>
<organism evidence="9 10">
    <name type="scientific">Veillonella criceti</name>
    <dbReference type="NCBI Taxonomy" id="103891"/>
    <lineage>
        <taxon>Bacteria</taxon>
        <taxon>Bacillati</taxon>
        <taxon>Bacillota</taxon>
        <taxon>Negativicutes</taxon>
        <taxon>Veillonellales</taxon>
        <taxon>Veillonellaceae</taxon>
        <taxon>Veillonella</taxon>
    </lineage>
</organism>
<dbReference type="EMBL" id="UHIO01000001">
    <property type="protein sequence ID" value="SUP43939.1"/>
    <property type="molecule type" value="Genomic_DNA"/>
</dbReference>
<dbReference type="SUPFAM" id="SSF54211">
    <property type="entry name" value="Ribosomal protein S5 domain 2-like"/>
    <property type="match status" value="1"/>
</dbReference>
<comment type="function">
    <text evidence="1 7">RNaseP catalyzes the removal of the 5'-leader sequence from pre-tRNA to produce the mature 5'-terminus. It can also cleave other RNA substrates such as 4.5S RNA. The protein component plays an auxiliary but essential role in vivo by binding to the 5'-leader sequence and broadening the substrate specificity of the ribozyme.</text>
</comment>
<comment type="subunit">
    <text evidence="7">Consists of a catalytic RNA component (M1 or rnpB) and a protein subunit.</text>
</comment>
<dbReference type="GO" id="GO:0000049">
    <property type="term" value="F:tRNA binding"/>
    <property type="evidence" value="ECO:0007669"/>
    <property type="project" value="UniProtKB-UniRule"/>
</dbReference>